<dbReference type="Proteomes" id="UP001642483">
    <property type="component" value="Unassembled WGS sequence"/>
</dbReference>
<dbReference type="InterPro" id="IPR036291">
    <property type="entry name" value="NAD(P)-bd_dom_sf"/>
</dbReference>
<protein>
    <submittedName>
        <fullName evidence="1">Uncharacterized protein</fullName>
    </submittedName>
</protein>
<dbReference type="PRINTS" id="PR00081">
    <property type="entry name" value="GDHRDH"/>
</dbReference>
<dbReference type="PANTHER" id="PTHR44147:SF2">
    <property type="entry name" value="DEHYDROGENASE_REDUCTASE SDR FAMILY MEMBER 1"/>
    <property type="match status" value="1"/>
</dbReference>
<dbReference type="InterPro" id="IPR002347">
    <property type="entry name" value="SDR_fam"/>
</dbReference>
<dbReference type="SUPFAM" id="SSF51735">
    <property type="entry name" value="NAD(P)-binding Rossmann-fold domains"/>
    <property type="match status" value="1"/>
</dbReference>
<evidence type="ECO:0000313" key="2">
    <source>
        <dbReference type="Proteomes" id="UP001642483"/>
    </source>
</evidence>
<organism evidence="1 2">
    <name type="scientific">Clavelina lepadiformis</name>
    <name type="common">Light-bulb sea squirt</name>
    <name type="synonym">Ascidia lepadiformis</name>
    <dbReference type="NCBI Taxonomy" id="159417"/>
    <lineage>
        <taxon>Eukaryota</taxon>
        <taxon>Metazoa</taxon>
        <taxon>Chordata</taxon>
        <taxon>Tunicata</taxon>
        <taxon>Ascidiacea</taxon>
        <taxon>Aplousobranchia</taxon>
        <taxon>Clavelinidae</taxon>
        <taxon>Clavelina</taxon>
    </lineage>
</organism>
<dbReference type="EMBL" id="CAWYQH010000097">
    <property type="protein sequence ID" value="CAK8684279.1"/>
    <property type="molecule type" value="Genomic_DNA"/>
</dbReference>
<evidence type="ECO:0000313" key="1">
    <source>
        <dbReference type="EMBL" id="CAK8684279.1"/>
    </source>
</evidence>
<dbReference type="Pfam" id="PF00106">
    <property type="entry name" value="adh_short"/>
    <property type="match status" value="1"/>
</dbReference>
<proteinExistence type="predicted"/>
<name>A0ABP0FXE3_CLALP</name>
<accession>A0ABP0FXE3</accession>
<dbReference type="Gene3D" id="3.40.50.720">
    <property type="entry name" value="NAD(P)-binding Rossmann-like Domain"/>
    <property type="match status" value="1"/>
</dbReference>
<gene>
    <name evidence="1" type="ORF">CVLEPA_LOCUS15269</name>
</gene>
<comment type="caution">
    <text evidence="1">The sequence shown here is derived from an EMBL/GenBank/DDBJ whole genome shotgun (WGS) entry which is preliminary data.</text>
</comment>
<dbReference type="PANTHER" id="PTHR44147">
    <property type="entry name" value="DEHYDROGENASE/REDUCTASE SDR FAMILY MEMBER 1"/>
    <property type="match status" value="1"/>
</dbReference>
<sequence length="315" mass="35508">MPDLSNKVCLVTGASKGVGRGTALQLASYGATCYITGRELATLETVQKEAEDRKSSGRIIPVECDHRNDENTRRVFETISVEQNGQLDLLVNNVFSAMQYWWDNFNVDFYEPGTSACGIINKVGMRNHHYSSALAAGLMIPRKRGLIVNVSPVGRKIYLLRLASGLRNALKDYVAKNNAVNLRTNNVAFVFLWPSIVLTEKMTKFIEKDDDEDQALNEIRASCRQMLDCSESVEFQGKCIAHMLADENMMKKSGQILLTTDLAEEYNFEDVDGKSPLSEQSLKILTKIYGWNSLSSYIPSWLKLPKYFYDMMFCS</sequence>
<keyword evidence="2" id="KW-1185">Reference proteome</keyword>
<reference evidence="1 2" key="1">
    <citation type="submission" date="2024-02" db="EMBL/GenBank/DDBJ databases">
        <authorList>
            <person name="Daric V."/>
            <person name="Darras S."/>
        </authorList>
    </citation>
    <scope>NUCLEOTIDE SEQUENCE [LARGE SCALE GENOMIC DNA]</scope>
</reference>